<dbReference type="InterPro" id="IPR009003">
    <property type="entry name" value="Peptidase_S1_PA"/>
</dbReference>
<sequence length="366" mass="40731">MEDLQLLDAIERYLNGTMLPEEKKYFQQLRRNTPEIDQMVVEHRLFLQQMDLYAGQKELMHSLNEVHNDLVEKGDIYEGGELNTKGHVIQFWNKYKRTIGIAASIAGVVALGISFLVTQLSPATTKSDLQELSRQVKELNTKTNVLAAEFKRNPKIPEKPTYTSGGTGFLIDRKGYLVTNAHVLKGKGVVVSNSNGPELSATIVYKDDSTDLALLKIDDENFKPVTSLPYAVKKSNFDLGSEVYTLGYPRNIIVYNSGYISATAGYDGDTASLQISLPANPGNSGGPVLNKNGEIVGILSTRERQAEGVVFAVKAKGIYQLLEDLKKNDTTYQNIKLPASSSLKNLDREQQIKQVQDYVYQIKVYN</sequence>
<accession>A0A4U3KQW1</accession>
<keyword evidence="1" id="KW-1133">Transmembrane helix</keyword>
<dbReference type="InterPro" id="IPR001940">
    <property type="entry name" value="Peptidase_S1C"/>
</dbReference>
<dbReference type="GO" id="GO:0006508">
    <property type="term" value="P:proteolysis"/>
    <property type="evidence" value="ECO:0007669"/>
    <property type="project" value="InterPro"/>
</dbReference>
<evidence type="ECO:0000313" key="3">
    <source>
        <dbReference type="Proteomes" id="UP000305848"/>
    </source>
</evidence>
<dbReference type="RefSeq" id="WP_137264003.1">
    <property type="nucleotide sequence ID" value="NZ_SZQL01000030.1"/>
</dbReference>
<comment type="caution">
    <text evidence="2">The sequence shown here is derived from an EMBL/GenBank/DDBJ whole genome shotgun (WGS) entry which is preliminary data.</text>
</comment>
<dbReference type="AlphaFoldDB" id="A0A4U3KQW1"/>
<keyword evidence="3" id="KW-1185">Reference proteome</keyword>
<dbReference type="PANTHER" id="PTHR43019">
    <property type="entry name" value="SERINE ENDOPROTEASE DEGS"/>
    <property type="match status" value="1"/>
</dbReference>
<dbReference type="PRINTS" id="PR00834">
    <property type="entry name" value="PROTEASES2C"/>
</dbReference>
<dbReference type="GO" id="GO:0004252">
    <property type="term" value="F:serine-type endopeptidase activity"/>
    <property type="evidence" value="ECO:0007669"/>
    <property type="project" value="InterPro"/>
</dbReference>
<keyword evidence="1" id="KW-0812">Transmembrane</keyword>
<dbReference type="SUPFAM" id="SSF50494">
    <property type="entry name" value="Trypsin-like serine proteases"/>
    <property type="match status" value="1"/>
</dbReference>
<dbReference type="Pfam" id="PF13365">
    <property type="entry name" value="Trypsin_2"/>
    <property type="match status" value="1"/>
</dbReference>
<dbReference type="PANTHER" id="PTHR43019:SF23">
    <property type="entry name" value="PROTEASE DO-LIKE 5, CHLOROPLASTIC"/>
    <property type="match status" value="1"/>
</dbReference>
<protein>
    <submittedName>
        <fullName evidence="2">Trypsin-like peptidase domain-containing protein</fullName>
    </submittedName>
</protein>
<dbReference type="OrthoDB" id="9766361at2"/>
<evidence type="ECO:0000256" key="1">
    <source>
        <dbReference type="SAM" id="Phobius"/>
    </source>
</evidence>
<dbReference type="EMBL" id="SZQL01000030">
    <property type="protein sequence ID" value="TKK64650.1"/>
    <property type="molecule type" value="Genomic_DNA"/>
</dbReference>
<keyword evidence="1" id="KW-0472">Membrane</keyword>
<feature type="transmembrane region" description="Helical" evidence="1">
    <location>
        <begin position="99"/>
        <end position="117"/>
    </location>
</feature>
<evidence type="ECO:0000313" key="2">
    <source>
        <dbReference type="EMBL" id="TKK64650.1"/>
    </source>
</evidence>
<name>A0A4U3KQW1_9BACT</name>
<organism evidence="2 3">
    <name type="scientific">Ilyomonas limi</name>
    <dbReference type="NCBI Taxonomy" id="2575867"/>
    <lineage>
        <taxon>Bacteria</taxon>
        <taxon>Pseudomonadati</taxon>
        <taxon>Bacteroidota</taxon>
        <taxon>Chitinophagia</taxon>
        <taxon>Chitinophagales</taxon>
        <taxon>Chitinophagaceae</taxon>
        <taxon>Ilyomonas</taxon>
    </lineage>
</organism>
<dbReference type="Gene3D" id="2.40.10.10">
    <property type="entry name" value="Trypsin-like serine proteases"/>
    <property type="match status" value="2"/>
</dbReference>
<dbReference type="InterPro" id="IPR043504">
    <property type="entry name" value="Peptidase_S1_PA_chymotrypsin"/>
</dbReference>
<proteinExistence type="predicted"/>
<reference evidence="2 3" key="1">
    <citation type="submission" date="2019-05" db="EMBL/GenBank/DDBJ databases">
        <title>Panacibacter sp. strain 17mud1-8 Genome sequencing and assembly.</title>
        <authorList>
            <person name="Chhetri G."/>
        </authorList>
    </citation>
    <scope>NUCLEOTIDE SEQUENCE [LARGE SCALE GENOMIC DNA]</scope>
    <source>
        <strain evidence="2 3">17mud1-8</strain>
    </source>
</reference>
<gene>
    <name evidence="2" type="ORF">FC093_22115</name>
</gene>
<dbReference type="Proteomes" id="UP000305848">
    <property type="component" value="Unassembled WGS sequence"/>
</dbReference>